<feature type="transmembrane region" description="Helical" evidence="5">
    <location>
        <begin position="414"/>
        <end position="440"/>
    </location>
</feature>
<dbReference type="GO" id="GO:0005886">
    <property type="term" value="C:plasma membrane"/>
    <property type="evidence" value="ECO:0007669"/>
    <property type="project" value="TreeGrafter"/>
</dbReference>
<feature type="transmembrane region" description="Helical" evidence="5">
    <location>
        <begin position="306"/>
        <end position="328"/>
    </location>
</feature>
<dbReference type="PANTHER" id="PTHR23502">
    <property type="entry name" value="MAJOR FACILITATOR SUPERFAMILY"/>
    <property type="match status" value="1"/>
</dbReference>
<dbReference type="GO" id="GO:0022857">
    <property type="term" value="F:transmembrane transporter activity"/>
    <property type="evidence" value="ECO:0007669"/>
    <property type="project" value="InterPro"/>
</dbReference>
<dbReference type="Proteomes" id="UP000770015">
    <property type="component" value="Unassembled WGS sequence"/>
</dbReference>
<organism evidence="7 8">
    <name type="scientific">Plectosphaerella plurivora</name>
    <dbReference type="NCBI Taxonomy" id="936078"/>
    <lineage>
        <taxon>Eukaryota</taxon>
        <taxon>Fungi</taxon>
        <taxon>Dikarya</taxon>
        <taxon>Ascomycota</taxon>
        <taxon>Pezizomycotina</taxon>
        <taxon>Sordariomycetes</taxon>
        <taxon>Hypocreomycetidae</taxon>
        <taxon>Glomerellales</taxon>
        <taxon>Plectosphaerellaceae</taxon>
        <taxon>Plectosphaerella</taxon>
    </lineage>
</organism>
<feature type="transmembrane region" description="Helical" evidence="5">
    <location>
        <begin position="276"/>
        <end position="294"/>
    </location>
</feature>
<feature type="transmembrane region" description="Helical" evidence="5">
    <location>
        <begin position="446"/>
        <end position="472"/>
    </location>
</feature>
<dbReference type="EMBL" id="JAGSXJ010000029">
    <property type="protein sequence ID" value="KAH6670892.1"/>
    <property type="molecule type" value="Genomic_DNA"/>
</dbReference>
<evidence type="ECO:0000259" key="6">
    <source>
        <dbReference type="PROSITE" id="PS50850"/>
    </source>
</evidence>
<feature type="transmembrane region" description="Helical" evidence="5">
    <location>
        <begin position="340"/>
        <end position="360"/>
    </location>
</feature>
<dbReference type="OrthoDB" id="3365399at2759"/>
<feature type="domain" description="Major facilitator superfamily (MFS) profile" evidence="6">
    <location>
        <begin position="181"/>
        <end position="628"/>
    </location>
</feature>
<dbReference type="Pfam" id="PF07690">
    <property type="entry name" value="MFS_1"/>
    <property type="match status" value="1"/>
</dbReference>
<dbReference type="Gene3D" id="1.20.1250.20">
    <property type="entry name" value="MFS general substrate transporter like domains"/>
    <property type="match status" value="1"/>
</dbReference>
<reference evidence="7" key="1">
    <citation type="journal article" date="2021" name="Nat. Commun.">
        <title>Genetic determinants of endophytism in the Arabidopsis root mycobiome.</title>
        <authorList>
            <person name="Mesny F."/>
            <person name="Miyauchi S."/>
            <person name="Thiergart T."/>
            <person name="Pickel B."/>
            <person name="Atanasova L."/>
            <person name="Karlsson M."/>
            <person name="Huettel B."/>
            <person name="Barry K.W."/>
            <person name="Haridas S."/>
            <person name="Chen C."/>
            <person name="Bauer D."/>
            <person name="Andreopoulos W."/>
            <person name="Pangilinan J."/>
            <person name="LaButti K."/>
            <person name="Riley R."/>
            <person name="Lipzen A."/>
            <person name="Clum A."/>
            <person name="Drula E."/>
            <person name="Henrissat B."/>
            <person name="Kohler A."/>
            <person name="Grigoriev I.V."/>
            <person name="Martin F.M."/>
            <person name="Hacquard S."/>
        </authorList>
    </citation>
    <scope>NUCLEOTIDE SEQUENCE</scope>
    <source>
        <strain evidence="7">MPI-SDFR-AT-0117</strain>
    </source>
</reference>
<accession>A0A9P8V343</accession>
<dbReference type="AlphaFoldDB" id="A0A9P8V343"/>
<dbReference type="InterPro" id="IPR036259">
    <property type="entry name" value="MFS_trans_sf"/>
</dbReference>
<dbReference type="InterPro" id="IPR020846">
    <property type="entry name" value="MFS_dom"/>
</dbReference>
<evidence type="ECO:0000313" key="8">
    <source>
        <dbReference type="Proteomes" id="UP000770015"/>
    </source>
</evidence>
<feature type="transmembrane region" description="Helical" evidence="5">
    <location>
        <begin position="221"/>
        <end position="240"/>
    </location>
</feature>
<keyword evidence="2 5" id="KW-0812">Transmembrane</keyword>
<evidence type="ECO:0000256" key="5">
    <source>
        <dbReference type="SAM" id="Phobius"/>
    </source>
</evidence>
<feature type="transmembrane region" description="Helical" evidence="5">
    <location>
        <begin position="563"/>
        <end position="583"/>
    </location>
</feature>
<dbReference type="PANTHER" id="PTHR23502:SF12">
    <property type="entry name" value="MULTIDRUG TRANSPORTER, PUTATIVE (AFU_ORTHOLOGUE AFUA_1G06440)-RELATED"/>
    <property type="match status" value="1"/>
</dbReference>
<evidence type="ECO:0000256" key="3">
    <source>
        <dbReference type="ARBA" id="ARBA00022989"/>
    </source>
</evidence>
<sequence>MSTENMPSPPAWMSPCPPFSSAPPLGSIINFLNPRHVGHYMAPRAPEIAYKPPPVKKTRWAPLPPRPEGTTAPRQSAFLPRSSWMRRNSKAPAMPTARMSRFARRSRVSWYPAVAAEMDDLFDSQTILPPQWTFYVPDFEYDIGEVDDETDTESTAEELKAFRVDFLAGDPRNPQNWSTGYRVLVTVMFAYTTLSTGIYSTSYASGIPQMVKELGVTDSSVPLLGISLYLVGLALGALFMAPLSETFGRRPMYVGGLSAFLGLIPVAALATDITTILAARFLGAVAGSVMLSNTGGSIADITAPKYLPLALSVISFGPLNGPVLGPMLGGFVVEAWGWRWLNWLSLISTAVGAIFIMTVPETYRPALLRKLAVTRRMSRDDTRYWSDFDTKVGLLRRVRTAISRPFVLSFTEPVLFLWNVYISVIYAVVQLAYVAFPIIYQDGRGFSVAISGLAYVGVFVGISLVLVTEPLLRRLVNMHPRNPATGRPEPEATVLIICIGAVMEPLAQFMFAYTALPVDIPVYWSVASGIPFGYGFGLVFIYGTSYIASVFGLYATSASAGNLVFRSIFGAVLVLVGKSMYAALTPRGAGITLGVIEAALLPIPLAFYKWGGGMRRRSNLIRTLEGKS</sequence>
<comment type="caution">
    <text evidence="7">The sequence shown here is derived from an EMBL/GenBank/DDBJ whole genome shotgun (WGS) entry which is preliminary data.</text>
</comment>
<protein>
    <submittedName>
        <fullName evidence="7">Major facilitator superfamily transporter</fullName>
    </submittedName>
</protein>
<keyword evidence="8" id="KW-1185">Reference proteome</keyword>
<feature type="transmembrane region" description="Helical" evidence="5">
    <location>
        <begin position="181"/>
        <end position="201"/>
    </location>
</feature>
<dbReference type="InterPro" id="IPR011701">
    <property type="entry name" value="MFS"/>
</dbReference>
<keyword evidence="4 5" id="KW-0472">Membrane</keyword>
<name>A0A9P8V343_9PEZI</name>
<evidence type="ECO:0000256" key="1">
    <source>
        <dbReference type="ARBA" id="ARBA00004141"/>
    </source>
</evidence>
<gene>
    <name evidence="7" type="ORF">F5X68DRAFT_270840</name>
</gene>
<evidence type="ECO:0000313" key="7">
    <source>
        <dbReference type="EMBL" id="KAH6670892.1"/>
    </source>
</evidence>
<feature type="transmembrane region" description="Helical" evidence="5">
    <location>
        <begin position="252"/>
        <end position="270"/>
    </location>
</feature>
<keyword evidence="3 5" id="KW-1133">Transmembrane helix</keyword>
<dbReference type="PROSITE" id="PS50850">
    <property type="entry name" value="MFS"/>
    <property type="match status" value="1"/>
</dbReference>
<dbReference type="SUPFAM" id="SSF103473">
    <property type="entry name" value="MFS general substrate transporter"/>
    <property type="match status" value="1"/>
</dbReference>
<evidence type="ECO:0000256" key="4">
    <source>
        <dbReference type="ARBA" id="ARBA00023136"/>
    </source>
</evidence>
<feature type="transmembrane region" description="Helical" evidence="5">
    <location>
        <begin position="589"/>
        <end position="608"/>
    </location>
</feature>
<proteinExistence type="predicted"/>
<comment type="subcellular location">
    <subcellularLocation>
        <location evidence="1">Membrane</location>
        <topology evidence="1">Multi-pass membrane protein</topology>
    </subcellularLocation>
</comment>
<evidence type="ECO:0000256" key="2">
    <source>
        <dbReference type="ARBA" id="ARBA00022692"/>
    </source>
</evidence>